<dbReference type="EMBL" id="KQ435727">
    <property type="protein sequence ID" value="KOX78068.1"/>
    <property type="molecule type" value="Genomic_DNA"/>
</dbReference>
<organism evidence="2 3">
    <name type="scientific">Melipona quadrifasciata</name>
    <dbReference type="NCBI Taxonomy" id="166423"/>
    <lineage>
        <taxon>Eukaryota</taxon>
        <taxon>Metazoa</taxon>
        <taxon>Ecdysozoa</taxon>
        <taxon>Arthropoda</taxon>
        <taxon>Hexapoda</taxon>
        <taxon>Insecta</taxon>
        <taxon>Pterygota</taxon>
        <taxon>Neoptera</taxon>
        <taxon>Endopterygota</taxon>
        <taxon>Hymenoptera</taxon>
        <taxon>Apocrita</taxon>
        <taxon>Aculeata</taxon>
        <taxon>Apoidea</taxon>
        <taxon>Anthophila</taxon>
        <taxon>Apidae</taxon>
        <taxon>Melipona</taxon>
    </lineage>
</organism>
<name>A0A0N0BIR6_9HYME</name>
<proteinExistence type="predicted"/>
<protein>
    <submittedName>
        <fullName evidence="2">Uncharacterized protein</fullName>
    </submittedName>
</protein>
<evidence type="ECO:0000313" key="2">
    <source>
        <dbReference type="EMBL" id="KOX78068.1"/>
    </source>
</evidence>
<evidence type="ECO:0000313" key="3">
    <source>
        <dbReference type="Proteomes" id="UP000053105"/>
    </source>
</evidence>
<reference evidence="2 3" key="1">
    <citation type="submission" date="2015-07" db="EMBL/GenBank/DDBJ databases">
        <title>The genome of Melipona quadrifasciata.</title>
        <authorList>
            <person name="Pan H."/>
            <person name="Kapheim K."/>
        </authorList>
    </citation>
    <scope>NUCLEOTIDE SEQUENCE [LARGE SCALE GENOMIC DNA]</scope>
    <source>
        <strain evidence="2">0111107301</strain>
        <tissue evidence="2">Whole body</tissue>
    </source>
</reference>
<dbReference type="AlphaFoldDB" id="A0A0N0BIR6"/>
<feature type="compositionally biased region" description="Low complexity" evidence="1">
    <location>
        <begin position="1"/>
        <end position="16"/>
    </location>
</feature>
<sequence>MSRVGTVTTGSSGPTSYQDRVSSTSDSQDTPGQPNNSHLGFHAAAEVNSTPELGIKCTRGSKPADVRARDHLDLTRGPAGYDAMSWTAWECLERERLLGSEVAVNANDRRVGGSEVFRRNDRDGHQRNGKGVVEQTVYHCESDFSGGNPENRTSSGATLMQRKLAIG</sequence>
<evidence type="ECO:0000256" key="1">
    <source>
        <dbReference type="SAM" id="MobiDB-lite"/>
    </source>
</evidence>
<gene>
    <name evidence="2" type="ORF">WN51_05956</name>
</gene>
<keyword evidence="3" id="KW-1185">Reference proteome</keyword>
<dbReference type="Proteomes" id="UP000053105">
    <property type="component" value="Unassembled WGS sequence"/>
</dbReference>
<feature type="region of interest" description="Disordered" evidence="1">
    <location>
        <begin position="1"/>
        <end position="39"/>
    </location>
</feature>
<feature type="compositionally biased region" description="Polar residues" evidence="1">
    <location>
        <begin position="17"/>
        <end position="38"/>
    </location>
</feature>
<accession>A0A0N0BIR6</accession>